<evidence type="ECO:0000313" key="1">
    <source>
        <dbReference type="EMBL" id="VAW90920.1"/>
    </source>
</evidence>
<dbReference type="EMBL" id="UOFR01000008">
    <property type="protein sequence ID" value="VAW90920.1"/>
    <property type="molecule type" value="Genomic_DNA"/>
</dbReference>
<sequence length="201" mass="23000">MKTIVKPYSEACEENKRPILAVIRKYFSVANHVLEVGSGTGQHAVFFAENLPEITWHCSDVKAYHEGILAWLRDYSGDNIKGPYELDVSQACWPMAQVDGIFSANTTHIMSWQNVEQLFTGIGTRLNDKGYFCLYGPFNYQANYTSNSNAQFDRYLKQRDPLSGIREFDDLQILAETACLTLVNDHEMPVNNRLLVWQKNH</sequence>
<dbReference type="Pfam" id="PF06080">
    <property type="entry name" value="DUF938"/>
    <property type="match status" value="1"/>
</dbReference>
<dbReference type="PANTHER" id="PTHR20974:SF0">
    <property type="entry name" value="UPF0585 PROTEIN CG18661"/>
    <property type="match status" value="1"/>
</dbReference>
<dbReference type="InterPro" id="IPR029063">
    <property type="entry name" value="SAM-dependent_MTases_sf"/>
</dbReference>
<evidence type="ECO:0008006" key="2">
    <source>
        <dbReference type="Google" id="ProtNLM"/>
    </source>
</evidence>
<dbReference type="SUPFAM" id="SSF53335">
    <property type="entry name" value="S-adenosyl-L-methionine-dependent methyltransferases"/>
    <property type="match status" value="1"/>
</dbReference>
<proteinExistence type="predicted"/>
<dbReference type="AlphaFoldDB" id="A0A3B0ZP18"/>
<reference evidence="1" key="1">
    <citation type="submission" date="2018-06" db="EMBL/GenBank/DDBJ databases">
        <authorList>
            <person name="Zhirakovskaya E."/>
        </authorList>
    </citation>
    <scope>NUCLEOTIDE SEQUENCE</scope>
</reference>
<dbReference type="PANTHER" id="PTHR20974">
    <property type="entry name" value="UPF0585 PROTEIN CG18661"/>
    <property type="match status" value="1"/>
</dbReference>
<dbReference type="InterPro" id="IPR010342">
    <property type="entry name" value="DUF938"/>
</dbReference>
<organism evidence="1">
    <name type="scientific">hydrothermal vent metagenome</name>
    <dbReference type="NCBI Taxonomy" id="652676"/>
    <lineage>
        <taxon>unclassified sequences</taxon>
        <taxon>metagenomes</taxon>
        <taxon>ecological metagenomes</taxon>
    </lineage>
</organism>
<protein>
    <recommendedName>
        <fullName evidence="2">Methylase</fullName>
    </recommendedName>
</protein>
<name>A0A3B0ZP18_9ZZZZ</name>
<accession>A0A3B0ZP18</accession>
<dbReference type="Gene3D" id="3.40.50.150">
    <property type="entry name" value="Vaccinia Virus protein VP39"/>
    <property type="match status" value="1"/>
</dbReference>
<gene>
    <name evidence="1" type="ORF">MNBD_GAMMA21-2252</name>
</gene>